<feature type="domain" description="Protein N-terminal glutamine amidohydrolase alpha beta roll" evidence="3">
    <location>
        <begin position="66"/>
        <end position="153"/>
    </location>
</feature>
<dbReference type="PANTHER" id="PTHR13035:SF0">
    <property type="entry name" value="PROTEIN N-TERMINAL GLUTAMINE AMIDOHYDROLASE"/>
    <property type="match status" value="1"/>
</dbReference>
<gene>
    <name evidence="4" type="ORF">AFUS01_LOCUS41742</name>
</gene>
<dbReference type="AlphaFoldDB" id="A0A8J2LDK6"/>
<proteinExistence type="inferred from homology"/>
<comment type="caution">
    <text evidence="4">The sequence shown here is derived from an EMBL/GenBank/DDBJ whole genome shotgun (WGS) entry which is preliminary data.</text>
</comment>
<dbReference type="InterPro" id="IPR023128">
    <property type="entry name" value="Prot_N_Gln_amidohydro_ab_roll"/>
</dbReference>
<dbReference type="InterPro" id="IPR039733">
    <property type="entry name" value="NTAQ1"/>
</dbReference>
<feature type="region of interest" description="Disordered" evidence="2">
    <location>
        <begin position="1"/>
        <end position="50"/>
    </location>
</feature>
<dbReference type="EMBL" id="CAJVCH010563199">
    <property type="protein sequence ID" value="CAG7832030.1"/>
    <property type="molecule type" value="Genomic_DNA"/>
</dbReference>
<dbReference type="Proteomes" id="UP000708208">
    <property type="component" value="Unassembled WGS sequence"/>
</dbReference>
<dbReference type="GO" id="GO:0005634">
    <property type="term" value="C:nucleus"/>
    <property type="evidence" value="ECO:0007669"/>
    <property type="project" value="TreeGrafter"/>
</dbReference>
<accession>A0A8J2LDK6</accession>
<comment type="catalytic activity">
    <reaction evidence="1">
        <text>N-terminal L-glutaminyl-[protein] + H2O = N-terminal L-glutamyl-[protein] + NH4(+)</text>
        <dbReference type="Rhea" id="RHEA:50680"/>
        <dbReference type="Rhea" id="RHEA-COMP:12668"/>
        <dbReference type="Rhea" id="RHEA-COMP:12777"/>
        <dbReference type="ChEBI" id="CHEBI:15377"/>
        <dbReference type="ChEBI" id="CHEBI:28938"/>
        <dbReference type="ChEBI" id="CHEBI:64721"/>
        <dbReference type="ChEBI" id="CHEBI:64722"/>
        <dbReference type="EC" id="3.5.1.122"/>
    </reaction>
</comment>
<sequence>MADIQKNQGASATGTNNSSSPKNNEPGSQESVSSSAVTNAPLHPYQSEPLPPKLKSVLPAASQCTYTPCYCEENVWKMCDRIRTEYPAEIDYCHVAFISNPKRMVPMWRQKSGKNEEKLALWDYHVILFYNPDDRCVVYDMDSDLPFPTHFHKRHMVREDGSWIKPPPSYPPICPNGGSNMEQFLDMTTPKNEFGELFNLMELVRRFYKPRQLS</sequence>
<keyword evidence="5" id="KW-1185">Reference proteome</keyword>
<reference evidence="4" key="1">
    <citation type="submission" date="2021-06" db="EMBL/GenBank/DDBJ databases">
        <authorList>
            <person name="Hodson N. C."/>
            <person name="Mongue J. A."/>
            <person name="Jaron S. K."/>
        </authorList>
    </citation>
    <scope>NUCLEOTIDE SEQUENCE</scope>
</reference>
<dbReference type="Pfam" id="PF09764">
    <property type="entry name" value="Nt_Gln_amidase"/>
    <property type="match status" value="1"/>
</dbReference>
<dbReference type="PANTHER" id="PTHR13035">
    <property type="entry name" value="PROTEIN N-TERMINAL GLUTAMINE AMIDOHYDROLASE"/>
    <property type="match status" value="1"/>
</dbReference>
<comment type="function">
    <text evidence="1">Mediates the side-chain deamidation of N-terminal glutamine residues to glutamate, an important step in N-end rule pathway of protein degradation. Conversion of the resulting N-terminal glutamine to glutamate renders the protein susceptible to arginylation, polyubiquitination and degradation as specified by the N-end rule. Does not act on substrates with internal or C-terminal glutamine and does not act on non-glutamine residues in any position.</text>
</comment>
<dbReference type="GO" id="GO:0008418">
    <property type="term" value="F:protein-N-terminal asparagine amidohydrolase activity"/>
    <property type="evidence" value="ECO:0007669"/>
    <property type="project" value="UniProtKB-UniRule"/>
</dbReference>
<keyword evidence="1" id="KW-0378">Hydrolase</keyword>
<dbReference type="OrthoDB" id="191192at2759"/>
<evidence type="ECO:0000313" key="5">
    <source>
        <dbReference type="Proteomes" id="UP000708208"/>
    </source>
</evidence>
<comment type="similarity">
    <text evidence="1">Belongs to the NTAQ1 family.</text>
</comment>
<feature type="compositionally biased region" description="Polar residues" evidence="2">
    <location>
        <begin position="1"/>
        <end position="38"/>
    </location>
</feature>
<evidence type="ECO:0000313" key="4">
    <source>
        <dbReference type="EMBL" id="CAG7832030.1"/>
    </source>
</evidence>
<organism evidence="4 5">
    <name type="scientific">Allacma fusca</name>
    <dbReference type="NCBI Taxonomy" id="39272"/>
    <lineage>
        <taxon>Eukaryota</taxon>
        <taxon>Metazoa</taxon>
        <taxon>Ecdysozoa</taxon>
        <taxon>Arthropoda</taxon>
        <taxon>Hexapoda</taxon>
        <taxon>Collembola</taxon>
        <taxon>Symphypleona</taxon>
        <taxon>Sminthuridae</taxon>
        <taxon>Allacma</taxon>
    </lineage>
</organism>
<dbReference type="GO" id="GO:0005829">
    <property type="term" value="C:cytosol"/>
    <property type="evidence" value="ECO:0007669"/>
    <property type="project" value="TreeGrafter"/>
</dbReference>
<comment type="subunit">
    <text evidence="1">Monomer.</text>
</comment>
<dbReference type="GO" id="GO:0070773">
    <property type="term" value="F:protein-N-terminal glutamine amidohydrolase activity"/>
    <property type="evidence" value="ECO:0007669"/>
    <property type="project" value="UniProtKB-UniRule"/>
</dbReference>
<evidence type="ECO:0000256" key="2">
    <source>
        <dbReference type="SAM" id="MobiDB-lite"/>
    </source>
</evidence>
<dbReference type="EC" id="3.5.1.122" evidence="1"/>
<evidence type="ECO:0000259" key="3">
    <source>
        <dbReference type="Pfam" id="PF09764"/>
    </source>
</evidence>
<name>A0A8J2LDK6_9HEXA</name>
<protein>
    <recommendedName>
        <fullName evidence="1">Protein N-terminal glutamine amidohydrolase</fullName>
        <ecNumber evidence="1">3.5.1.122</ecNumber>
    </recommendedName>
    <alternativeName>
        <fullName evidence="1">Protein NH2-terminal glutamine deamidase</fullName>
    </alternativeName>
</protein>
<evidence type="ECO:0000256" key="1">
    <source>
        <dbReference type="RuleBase" id="RU367082"/>
    </source>
</evidence>